<dbReference type="Gene3D" id="1.10.10.60">
    <property type="entry name" value="Homeodomain-like"/>
    <property type="match status" value="1"/>
</dbReference>
<comment type="caution">
    <text evidence="8">The sequence shown here is derived from an EMBL/GenBank/DDBJ whole genome shotgun (WGS) entry which is preliminary data.</text>
</comment>
<keyword evidence="1" id="KW-0678">Repressor</keyword>
<protein>
    <recommendedName>
        <fullName evidence="5">HTH-type transcriptional regulator RipA</fullName>
    </recommendedName>
    <alternativeName>
        <fullName evidence="6">Repressor of iron proteins A</fullName>
    </alternativeName>
</protein>
<dbReference type="Proteomes" id="UP000476310">
    <property type="component" value="Unassembled WGS sequence"/>
</dbReference>
<evidence type="ECO:0000256" key="4">
    <source>
        <dbReference type="ARBA" id="ARBA00023163"/>
    </source>
</evidence>
<dbReference type="FunFam" id="1.10.10.60:FF:000132">
    <property type="entry name" value="AraC family transcriptional regulator"/>
    <property type="match status" value="1"/>
</dbReference>
<dbReference type="PROSITE" id="PS01124">
    <property type="entry name" value="HTH_ARAC_FAMILY_2"/>
    <property type="match status" value="1"/>
</dbReference>
<dbReference type="InterPro" id="IPR018062">
    <property type="entry name" value="HTH_AraC-typ_CS"/>
</dbReference>
<dbReference type="SMART" id="SM00342">
    <property type="entry name" value="HTH_ARAC"/>
    <property type="match status" value="1"/>
</dbReference>
<dbReference type="SUPFAM" id="SSF46689">
    <property type="entry name" value="Homeodomain-like"/>
    <property type="match status" value="2"/>
</dbReference>
<evidence type="ECO:0000256" key="6">
    <source>
        <dbReference type="ARBA" id="ARBA00079449"/>
    </source>
</evidence>
<proteinExistence type="predicted"/>
<dbReference type="InterPro" id="IPR009057">
    <property type="entry name" value="Homeodomain-like_sf"/>
</dbReference>
<dbReference type="PANTHER" id="PTHR11019">
    <property type="entry name" value="HTH-TYPE TRANSCRIPTIONAL REGULATOR NIMR"/>
    <property type="match status" value="1"/>
</dbReference>
<sequence>MKDREPIDPLTGPPSAARATLDREADFAGRHRHDRHLMVWSATAAFAVHADSHDWVVLPTHGLWLPAETPHSGRILRPGHSDDVLLDAERSPFPGAEATGVLLTPLMRELLTYLGRHRERTRARSQAESLLLELLESDSGAAFRLPMPQDARIRTIAEALIADPSNRRDLYAWADTVNAGARTITRLFVRETGMPFGQWRVHARIHAARGHLVRGSSVAATARAVGYRTPAAFADAFRRLTGQSPSDYQADLRSGGNRGRLSR</sequence>
<dbReference type="RefSeq" id="WP_164436111.1">
    <property type="nucleotide sequence ID" value="NZ_JAAIKT010000096.1"/>
</dbReference>
<evidence type="ECO:0000259" key="7">
    <source>
        <dbReference type="PROSITE" id="PS01124"/>
    </source>
</evidence>
<dbReference type="GO" id="GO:0043565">
    <property type="term" value="F:sequence-specific DNA binding"/>
    <property type="evidence" value="ECO:0007669"/>
    <property type="project" value="InterPro"/>
</dbReference>
<name>A0A6G4AW61_9ACTN</name>
<dbReference type="PROSITE" id="PS00041">
    <property type="entry name" value="HTH_ARAC_FAMILY_1"/>
    <property type="match status" value="1"/>
</dbReference>
<keyword evidence="2" id="KW-0805">Transcription regulation</keyword>
<reference evidence="8" key="1">
    <citation type="submission" date="2020-02" db="EMBL/GenBank/DDBJ databases">
        <title>A new Streptomyces sp. for controlling soil-borne diseases.</title>
        <authorList>
            <person name="Li X."/>
            <person name="Tian Y."/>
            <person name="Gao K."/>
        </authorList>
    </citation>
    <scope>NUCLEOTIDE SEQUENCE [LARGE SCALE GENOMIC DNA]</scope>
    <source>
        <strain evidence="8">0250</strain>
    </source>
</reference>
<dbReference type="PANTHER" id="PTHR11019:SF199">
    <property type="entry name" value="HTH-TYPE TRANSCRIPTIONAL REGULATOR NIMR"/>
    <property type="match status" value="1"/>
</dbReference>
<evidence type="ECO:0000313" key="8">
    <source>
        <dbReference type="EMBL" id="NEW76899.1"/>
    </source>
</evidence>
<dbReference type="Pfam" id="PF12833">
    <property type="entry name" value="HTH_18"/>
    <property type="match status" value="1"/>
</dbReference>
<dbReference type="InterPro" id="IPR018060">
    <property type="entry name" value="HTH_AraC"/>
</dbReference>
<gene>
    <name evidence="8" type="ORF">G4H13_42885</name>
</gene>
<evidence type="ECO:0000313" key="9">
    <source>
        <dbReference type="Proteomes" id="UP000476310"/>
    </source>
</evidence>
<organism evidence="8 9">
    <name type="scientific">Streptomyces rhizosphaericus</name>
    <dbReference type="NCBI Taxonomy" id="114699"/>
    <lineage>
        <taxon>Bacteria</taxon>
        <taxon>Bacillati</taxon>
        <taxon>Actinomycetota</taxon>
        <taxon>Actinomycetes</taxon>
        <taxon>Kitasatosporales</taxon>
        <taxon>Streptomycetaceae</taxon>
        <taxon>Streptomyces</taxon>
        <taxon>Streptomyces violaceusniger group</taxon>
    </lineage>
</organism>
<keyword evidence="3" id="KW-0238">DNA-binding</keyword>
<dbReference type="AlphaFoldDB" id="A0A6G4AW61"/>
<evidence type="ECO:0000256" key="1">
    <source>
        <dbReference type="ARBA" id="ARBA00022491"/>
    </source>
</evidence>
<keyword evidence="9" id="KW-1185">Reference proteome</keyword>
<feature type="domain" description="HTH araC/xylS-type" evidence="7">
    <location>
        <begin position="151"/>
        <end position="251"/>
    </location>
</feature>
<dbReference type="EMBL" id="JAAIKT010000096">
    <property type="protein sequence ID" value="NEW76899.1"/>
    <property type="molecule type" value="Genomic_DNA"/>
</dbReference>
<evidence type="ECO:0000256" key="3">
    <source>
        <dbReference type="ARBA" id="ARBA00023125"/>
    </source>
</evidence>
<dbReference type="GO" id="GO:0003700">
    <property type="term" value="F:DNA-binding transcription factor activity"/>
    <property type="evidence" value="ECO:0007669"/>
    <property type="project" value="InterPro"/>
</dbReference>
<accession>A0A6G4AW61</accession>
<evidence type="ECO:0000256" key="5">
    <source>
        <dbReference type="ARBA" id="ARBA00074140"/>
    </source>
</evidence>
<evidence type="ECO:0000256" key="2">
    <source>
        <dbReference type="ARBA" id="ARBA00023015"/>
    </source>
</evidence>
<keyword evidence="4" id="KW-0804">Transcription</keyword>